<proteinExistence type="predicted"/>
<gene>
    <name evidence="1" type="ORF">M5W27_07775</name>
</gene>
<protein>
    <submittedName>
        <fullName evidence="1">Uncharacterized protein</fullName>
    </submittedName>
</protein>
<sequence>MEQSIVEYLREEAINDLFEMETFERSFQVWKDLIHKHSTPLNASNVIDLGDKLSTIFRLTGVSGRSQSDISAAGHAWEALVCWYLNICLIGTRTVVVKQKKNLIPTPISDALRVSYGTFPSGTESDLIAITFPKKGDYTEVDKLNITIRDNSGRVVPAVKRRGRGYNYKPIVNALLERDFSSCEVGVIQCKTNWNDNAQIPMLWDMIYSSRGFMRHSITVGTSAYSINDLKKFTYSFVTVPTVQLSKIKPSSTCVKRVQNLSGGNYWGHPSMPSVANSVKDIFGRNFSSSTNGMLRRLNSELQFISSTYSYFKLY</sequence>
<dbReference type="EMBL" id="JAMDMH010000012">
    <property type="protein sequence ID" value="MCY9575738.1"/>
    <property type="molecule type" value="Genomic_DNA"/>
</dbReference>
<evidence type="ECO:0000313" key="1">
    <source>
        <dbReference type="EMBL" id="MCY9575738.1"/>
    </source>
</evidence>
<organism evidence="1 2">
    <name type="scientific">Bacillus xiamenensis</name>
    <dbReference type="NCBI Taxonomy" id="1178537"/>
    <lineage>
        <taxon>Bacteria</taxon>
        <taxon>Bacillati</taxon>
        <taxon>Bacillota</taxon>
        <taxon>Bacilli</taxon>
        <taxon>Bacillales</taxon>
        <taxon>Bacillaceae</taxon>
        <taxon>Bacillus</taxon>
    </lineage>
</organism>
<keyword evidence="2" id="KW-1185">Reference proteome</keyword>
<dbReference type="Proteomes" id="UP001527057">
    <property type="component" value="Unassembled WGS sequence"/>
</dbReference>
<name>A0ABT4F4Z9_9BACI</name>
<evidence type="ECO:0000313" key="2">
    <source>
        <dbReference type="Proteomes" id="UP001527057"/>
    </source>
</evidence>
<accession>A0ABT4F4Z9</accession>
<dbReference type="RefSeq" id="WP_197226084.1">
    <property type="nucleotide sequence ID" value="NZ_JAMDMH010000012.1"/>
</dbReference>
<comment type="caution">
    <text evidence="1">The sequence shown here is derived from an EMBL/GenBank/DDBJ whole genome shotgun (WGS) entry which is preliminary data.</text>
</comment>
<reference evidence="1 2" key="1">
    <citation type="submission" date="2022-05" db="EMBL/GenBank/DDBJ databases">
        <title>Genome Sequencing of Bee-Associated Microbes.</title>
        <authorList>
            <person name="Dunlap C."/>
        </authorList>
    </citation>
    <scope>NUCLEOTIDE SEQUENCE [LARGE SCALE GENOMIC DNA]</scope>
    <source>
        <strain evidence="1 2">CBP-1093</strain>
    </source>
</reference>